<evidence type="ECO:0000313" key="7">
    <source>
        <dbReference type="Proteomes" id="UP000321104"/>
    </source>
</evidence>
<accession>A0A252AY70</accession>
<evidence type="ECO:0000259" key="1">
    <source>
        <dbReference type="Pfam" id="PF01890"/>
    </source>
</evidence>
<gene>
    <name evidence="2" type="ORF">Abin_026_031</name>
    <name evidence="3" type="ORF">AIN02nite_15280</name>
    <name evidence="4" type="ORF">HK17_12330</name>
</gene>
<evidence type="ECO:0000313" key="6">
    <source>
        <dbReference type="Proteomes" id="UP000194641"/>
    </source>
</evidence>
<evidence type="ECO:0000313" key="2">
    <source>
        <dbReference type="EMBL" id="GAN63385.1"/>
    </source>
</evidence>
<dbReference type="InterPro" id="IPR002750">
    <property type="entry name" value="CobE/GbiG_C"/>
</dbReference>
<dbReference type="EMBL" id="BAMW01000026">
    <property type="protein sequence ID" value="GAN63385.1"/>
    <property type="molecule type" value="Genomic_DNA"/>
</dbReference>
<dbReference type="Proteomes" id="UP000194641">
    <property type="component" value="Unassembled WGS sequence"/>
</dbReference>
<dbReference type="GO" id="GO:0009236">
    <property type="term" value="P:cobalamin biosynthetic process"/>
    <property type="evidence" value="ECO:0007669"/>
    <property type="project" value="InterPro"/>
</dbReference>
<sequence>MSVLGMGWNSRATVEKAVALAKTVVQDGNTSKMTHLAVPAFKHESTLPVAVASELGLQLVWISQQDMLDVQVKCQTFSQKTYSETGMASVAEACALAAAGRGAVLLVPRRAADHVTCALAGALAEGGAQ</sequence>
<dbReference type="InterPro" id="IPR036518">
    <property type="entry name" value="CobE/GbiG_C_sf"/>
</dbReference>
<dbReference type="AlphaFoldDB" id="A0A252AY70"/>
<keyword evidence="5" id="KW-1185">Reference proteome</keyword>
<evidence type="ECO:0000313" key="3">
    <source>
        <dbReference type="EMBL" id="GEN03503.1"/>
    </source>
</evidence>
<name>A0A252AY70_9PROT</name>
<evidence type="ECO:0000313" key="5">
    <source>
        <dbReference type="Proteomes" id="UP000032673"/>
    </source>
</evidence>
<organism evidence="4 6">
    <name type="scientific">Acetobacter indonesiensis</name>
    <dbReference type="NCBI Taxonomy" id="104101"/>
    <lineage>
        <taxon>Bacteria</taxon>
        <taxon>Pseudomonadati</taxon>
        <taxon>Pseudomonadota</taxon>
        <taxon>Alphaproteobacteria</taxon>
        <taxon>Acetobacterales</taxon>
        <taxon>Acetobacteraceae</taxon>
        <taxon>Acetobacter</taxon>
    </lineage>
</organism>
<feature type="domain" description="CobE/GbiG C-terminal" evidence="1">
    <location>
        <begin position="3"/>
        <end position="120"/>
    </location>
</feature>
<dbReference type="RefSeq" id="WP_048845893.1">
    <property type="nucleotide sequence ID" value="NZ_BAMW01000026.1"/>
</dbReference>
<dbReference type="Pfam" id="PF01890">
    <property type="entry name" value="CbiG_C"/>
    <property type="match status" value="1"/>
</dbReference>
<comment type="caution">
    <text evidence="4">The sequence shown here is derived from an EMBL/GenBank/DDBJ whole genome shotgun (WGS) entry which is preliminary data.</text>
</comment>
<dbReference type="Proteomes" id="UP000321104">
    <property type="component" value="Unassembled WGS sequence"/>
</dbReference>
<reference evidence="6" key="3">
    <citation type="submission" date="2014-06" db="EMBL/GenBank/DDBJ databases">
        <authorList>
            <person name="Winans N.J."/>
            <person name="Newell P.D."/>
            <person name="Douglas A.E."/>
        </authorList>
    </citation>
    <scope>NUCLEOTIDE SEQUENCE [LARGE SCALE GENOMIC DNA]</scope>
</reference>
<dbReference type="SUPFAM" id="SSF159664">
    <property type="entry name" value="CobE/GbiG C-terminal domain-like"/>
    <property type="match status" value="1"/>
</dbReference>
<evidence type="ECO:0000313" key="4">
    <source>
        <dbReference type="EMBL" id="OUI96389.1"/>
    </source>
</evidence>
<reference evidence="2 5" key="1">
    <citation type="submission" date="2012-11" db="EMBL/GenBank/DDBJ databases">
        <title>Whole genome sequence of Acetobacter indonesiensis 5H-1.</title>
        <authorList>
            <person name="Azuma Y."/>
            <person name="Higashiura N."/>
            <person name="Hirakawa H."/>
            <person name="Matsushita K."/>
        </authorList>
    </citation>
    <scope>NUCLEOTIDE SEQUENCE [LARGE SCALE GENOMIC DNA]</scope>
    <source>
        <strain evidence="2 5">5H-1</strain>
    </source>
</reference>
<proteinExistence type="predicted"/>
<protein>
    <submittedName>
        <fullName evidence="2">Cobalamin (Vitamin B12) biosynthesis protein CbiG</fullName>
    </submittedName>
</protein>
<reference evidence="3 7" key="4">
    <citation type="submission" date="2019-07" db="EMBL/GenBank/DDBJ databases">
        <title>Whole genome shotgun sequence of Acetobacter indonesiensis NBRC 16471.</title>
        <authorList>
            <person name="Hosoyama A."/>
            <person name="Uohara A."/>
            <person name="Ohji S."/>
            <person name="Ichikawa N."/>
        </authorList>
    </citation>
    <scope>NUCLEOTIDE SEQUENCE [LARGE SCALE GENOMIC DNA]</scope>
    <source>
        <strain evidence="3 7">NBRC 16471</strain>
    </source>
</reference>
<dbReference type="EMBL" id="BJXQ01000007">
    <property type="protein sequence ID" value="GEN03503.1"/>
    <property type="molecule type" value="Genomic_DNA"/>
</dbReference>
<dbReference type="Gene3D" id="3.30.420.180">
    <property type="entry name" value="CobE/GbiG C-terminal domain"/>
    <property type="match status" value="1"/>
</dbReference>
<reference evidence="4" key="2">
    <citation type="submission" date="2014-06" db="EMBL/GenBank/DDBJ databases">
        <authorList>
            <person name="Ju J."/>
            <person name="Zhang J."/>
        </authorList>
    </citation>
    <scope>NUCLEOTIDE SEQUENCE [LARGE SCALE GENOMIC DNA]</scope>
    <source>
        <strain evidence="4">DmL_051</strain>
    </source>
</reference>
<dbReference type="Proteomes" id="UP000032673">
    <property type="component" value="Unassembled WGS sequence"/>
</dbReference>
<dbReference type="EMBL" id="JOPA01000004">
    <property type="protein sequence ID" value="OUI96389.1"/>
    <property type="molecule type" value="Genomic_DNA"/>
</dbReference>